<dbReference type="EMBL" id="UINC01230972">
    <property type="protein sequence ID" value="SVE63319.1"/>
    <property type="molecule type" value="Genomic_DNA"/>
</dbReference>
<dbReference type="AlphaFoldDB" id="A0A383F2Y7"/>
<organism evidence="1">
    <name type="scientific">marine metagenome</name>
    <dbReference type="NCBI Taxonomy" id="408172"/>
    <lineage>
        <taxon>unclassified sequences</taxon>
        <taxon>metagenomes</taxon>
        <taxon>ecological metagenomes</taxon>
    </lineage>
</organism>
<proteinExistence type="predicted"/>
<name>A0A383F2Y7_9ZZZZ</name>
<reference evidence="1" key="1">
    <citation type="submission" date="2018-05" db="EMBL/GenBank/DDBJ databases">
        <authorList>
            <person name="Lanie J.A."/>
            <person name="Ng W.-L."/>
            <person name="Kazmierczak K.M."/>
            <person name="Andrzejewski T.M."/>
            <person name="Davidsen T.M."/>
            <person name="Wayne K.J."/>
            <person name="Tettelin H."/>
            <person name="Glass J.I."/>
            <person name="Rusch D."/>
            <person name="Podicherti R."/>
            <person name="Tsui H.-C.T."/>
            <person name="Winkler M.E."/>
        </authorList>
    </citation>
    <scope>NUCLEOTIDE SEQUENCE</scope>
</reference>
<evidence type="ECO:0000313" key="1">
    <source>
        <dbReference type="EMBL" id="SVE63319.1"/>
    </source>
</evidence>
<accession>A0A383F2Y7</accession>
<gene>
    <name evidence="1" type="ORF">METZ01_LOCUS516173</name>
</gene>
<protein>
    <submittedName>
        <fullName evidence="1">Uncharacterized protein</fullName>
    </submittedName>
</protein>
<sequence length="58" mass="6644">MTKVTYKGSLPSNSTPRSKKIDLVRITPEMSEEEILQNLLKVLKKQGIEVKENTNEKK</sequence>